<protein>
    <submittedName>
        <fullName evidence="1">Uncharacterized protein</fullName>
    </submittedName>
</protein>
<gene>
    <name evidence="1" type="ORF">GCM10023184_45580</name>
</gene>
<evidence type="ECO:0000313" key="1">
    <source>
        <dbReference type="EMBL" id="GAA4344362.1"/>
    </source>
</evidence>
<accession>A0ABP8HTU5</accession>
<organism evidence="1 2">
    <name type="scientific">Flaviaesturariibacter amylovorans</name>
    <dbReference type="NCBI Taxonomy" id="1084520"/>
    <lineage>
        <taxon>Bacteria</taxon>
        <taxon>Pseudomonadati</taxon>
        <taxon>Bacteroidota</taxon>
        <taxon>Chitinophagia</taxon>
        <taxon>Chitinophagales</taxon>
        <taxon>Chitinophagaceae</taxon>
        <taxon>Flaviaestuariibacter</taxon>
    </lineage>
</organism>
<dbReference type="EMBL" id="BAABGY010000019">
    <property type="protein sequence ID" value="GAA4344362.1"/>
    <property type="molecule type" value="Genomic_DNA"/>
</dbReference>
<reference evidence="2" key="1">
    <citation type="journal article" date="2019" name="Int. J. Syst. Evol. Microbiol.">
        <title>The Global Catalogue of Microorganisms (GCM) 10K type strain sequencing project: providing services to taxonomists for standard genome sequencing and annotation.</title>
        <authorList>
            <consortium name="The Broad Institute Genomics Platform"/>
            <consortium name="The Broad Institute Genome Sequencing Center for Infectious Disease"/>
            <person name="Wu L."/>
            <person name="Ma J."/>
        </authorList>
    </citation>
    <scope>NUCLEOTIDE SEQUENCE [LARGE SCALE GENOMIC DNA]</scope>
    <source>
        <strain evidence="2">JCM 17919</strain>
    </source>
</reference>
<proteinExistence type="predicted"/>
<evidence type="ECO:0000313" key="2">
    <source>
        <dbReference type="Proteomes" id="UP001501725"/>
    </source>
</evidence>
<sequence length="61" mass="7251">MRKHLVNLLFIEYKHLRLVETINEVGFVNLEWVHGSYDNFEIVLDIIGFPRDSAHLRKGEE</sequence>
<comment type="caution">
    <text evidence="1">The sequence shown here is derived from an EMBL/GenBank/DDBJ whole genome shotgun (WGS) entry which is preliminary data.</text>
</comment>
<dbReference type="Proteomes" id="UP001501725">
    <property type="component" value="Unassembled WGS sequence"/>
</dbReference>
<name>A0ABP8HTU5_9BACT</name>
<keyword evidence="2" id="KW-1185">Reference proteome</keyword>